<accession>A0ABR8QR06</accession>
<dbReference type="Gene3D" id="3.30.470.20">
    <property type="entry name" value="ATP-grasp fold, B domain"/>
    <property type="match status" value="1"/>
</dbReference>
<reference evidence="1 2" key="1">
    <citation type="submission" date="2020-08" db="EMBL/GenBank/DDBJ databases">
        <title>A Genomic Blueprint of the Chicken Gut Microbiome.</title>
        <authorList>
            <person name="Gilroy R."/>
            <person name="Ravi A."/>
            <person name="Getino M."/>
            <person name="Pursley I."/>
            <person name="Horton D.L."/>
            <person name="Alikhan N.-F."/>
            <person name="Baker D."/>
            <person name="Gharbi K."/>
            <person name="Hall N."/>
            <person name="Watson M."/>
            <person name="Adriaenssens E.M."/>
            <person name="Foster-Nyarko E."/>
            <person name="Jarju S."/>
            <person name="Secka A."/>
            <person name="Antonio M."/>
            <person name="Oren A."/>
            <person name="Chaudhuri R."/>
            <person name="La Ragione R.M."/>
            <person name="Hildebrand F."/>
            <person name="Pallen M.J."/>
        </authorList>
    </citation>
    <scope>NUCLEOTIDE SEQUENCE [LARGE SCALE GENOMIC DNA]</scope>
    <source>
        <strain evidence="1 2">Sa5YUA1</strain>
    </source>
</reference>
<gene>
    <name evidence="1" type="ORF">H9655_13030</name>
</gene>
<dbReference type="Pfam" id="PF14398">
    <property type="entry name" value="ATPgrasp_YheCD"/>
    <property type="match status" value="1"/>
</dbReference>
<protein>
    <submittedName>
        <fullName evidence="1">YheC/YheD family protein</fullName>
    </submittedName>
</protein>
<dbReference type="Proteomes" id="UP000657931">
    <property type="component" value="Unassembled WGS sequence"/>
</dbReference>
<evidence type="ECO:0000313" key="2">
    <source>
        <dbReference type="Proteomes" id="UP000657931"/>
    </source>
</evidence>
<organism evidence="1 2">
    <name type="scientific">Cytobacillus stercorigallinarum</name>
    <dbReference type="NCBI Taxonomy" id="2762240"/>
    <lineage>
        <taxon>Bacteria</taxon>
        <taxon>Bacillati</taxon>
        <taxon>Bacillota</taxon>
        <taxon>Bacilli</taxon>
        <taxon>Bacillales</taxon>
        <taxon>Bacillaceae</taxon>
        <taxon>Cytobacillus</taxon>
    </lineage>
</organism>
<keyword evidence="2" id="KW-1185">Reference proteome</keyword>
<dbReference type="InterPro" id="IPR026838">
    <property type="entry name" value="YheC/D"/>
</dbReference>
<dbReference type="RefSeq" id="WP_191814677.1">
    <property type="nucleotide sequence ID" value="NZ_JACSQT010000006.1"/>
</dbReference>
<evidence type="ECO:0000313" key="1">
    <source>
        <dbReference type="EMBL" id="MBD7937948.1"/>
    </source>
</evidence>
<dbReference type="SUPFAM" id="SSF56059">
    <property type="entry name" value="Glutathione synthetase ATP-binding domain-like"/>
    <property type="match status" value="1"/>
</dbReference>
<dbReference type="EMBL" id="JACSQT010000006">
    <property type="protein sequence ID" value="MBD7937948.1"/>
    <property type="molecule type" value="Genomic_DNA"/>
</dbReference>
<sequence length="457" mass="52157">MKNQTFMIDISSDDRGCVFLPNHLNLDTALYKLNFGTVTIDAKFKQQPSSKQSITISEDLATNIFFPYVKHPLHIFIHDETLTIGPLVGIFTSGFTPFPMRPIGDRSIIFSKLLSVSSSVGAIPFVFGEKHINWDTGTIQGLFYLQNGWKTIEVPFPNVIYDRLPNRKSERQKQQKEAKARLEQEYLIPWYNPGFFNKMDIYDRLFQVEEISEYLPETQPFSSYSAIENMLSKYSHIYIKPMNGSLGLGVHQIIYNKQDSVYYCRYRDLKAGMNKLKKFSSLEGLMKHIFAGKNLERMIIQQGIYLLKKEKCSIDFRVHTNKDSTGQWNVTACAAKVAGNGSVTTHVKSGGTIQSLDEIFEDPIERKEIAKKLQTASLKLSEAIENNMEGLVAEIGFDLGIDQKGKVWFFEANSKPGRSIFTHPSMKKFDFLTRKLSLAYSIYLTEQAMKSPEALFK</sequence>
<comment type="caution">
    <text evidence="1">The sequence shown here is derived from an EMBL/GenBank/DDBJ whole genome shotgun (WGS) entry which is preliminary data.</text>
</comment>
<name>A0ABR8QR06_9BACI</name>
<proteinExistence type="predicted"/>